<dbReference type="Gene3D" id="1.20.1260.10">
    <property type="match status" value="1"/>
</dbReference>
<reference evidence="2" key="1">
    <citation type="submission" date="2016-10" db="EMBL/GenBank/DDBJ databases">
        <authorList>
            <person name="Varghese N."/>
            <person name="Submissions S."/>
        </authorList>
    </citation>
    <scope>NUCLEOTIDE SEQUENCE [LARGE SCALE GENOMIC DNA]</scope>
    <source>
        <strain evidence="2">DSM 17038</strain>
    </source>
</reference>
<name>A0A1I2YCC5_9FIRM</name>
<evidence type="ECO:0000313" key="2">
    <source>
        <dbReference type="Proteomes" id="UP000199337"/>
    </source>
</evidence>
<accession>A0A1I2YCC5</accession>
<dbReference type="InterPro" id="IPR009078">
    <property type="entry name" value="Ferritin-like_SF"/>
</dbReference>
<dbReference type="Proteomes" id="UP000199337">
    <property type="component" value="Unassembled WGS sequence"/>
</dbReference>
<dbReference type="Pfam" id="PF03232">
    <property type="entry name" value="COQ7"/>
    <property type="match status" value="1"/>
</dbReference>
<evidence type="ECO:0000313" key="1">
    <source>
        <dbReference type="EMBL" id="SFH22011.1"/>
    </source>
</evidence>
<dbReference type="STRING" id="341036.SAMN05660649_04308"/>
<dbReference type="InterPro" id="IPR012347">
    <property type="entry name" value="Ferritin-like"/>
</dbReference>
<dbReference type="SUPFAM" id="SSF47240">
    <property type="entry name" value="Ferritin-like"/>
    <property type="match status" value="1"/>
</dbReference>
<protein>
    <submittedName>
        <fullName evidence="1">Bacterioferritin</fullName>
    </submittedName>
</protein>
<dbReference type="CDD" id="cd00657">
    <property type="entry name" value="Ferritin_like"/>
    <property type="match status" value="1"/>
</dbReference>
<keyword evidence="2" id="KW-1185">Reference proteome</keyword>
<organism evidence="1 2">
    <name type="scientific">Desulfotruncus arcticus DSM 17038</name>
    <dbReference type="NCBI Taxonomy" id="1121424"/>
    <lineage>
        <taxon>Bacteria</taxon>
        <taxon>Bacillati</taxon>
        <taxon>Bacillota</taxon>
        <taxon>Clostridia</taxon>
        <taxon>Eubacteriales</taxon>
        <taxon>Desulfallaceae</taxon>
        <taxon>Desulfotruncus</taxon>
    </lineage>
</organism>
<dbReference type="EMBL" id="FOOX01000020">
    <property type="protein sequence ID" value="SFH22011.1"/>
    <property type="molecule type" value="Genomic_DNA"/>
</dbReference>
<gene>
    <name evidence="1" type="ORF">SAMN05660649_04308</name>
</gene>
<dbReference type="AlphaFoldDB" id="A0A1I2YCC5"/>
<sequence length="135" mass="15981">MEAYQVKLYQSQIQALEDPHIKHVYERFVVREKEHRDFITQQLENLGVGINLAGPSFTLAGIVSGKTLDLLSLKDRYKLGIAVEHKAVQMYHEFIEMTRHDPELSELNKKLAYFMVDEEQHEFWFKEHLTRLEHV</sequence>
<proteinExistence type="predicted"/>